<evidence type="ECO:0000256" key="1">
    <source>
        <dbReference type="SAM" id="MobiDB-lite"/>
    </source>
</evidence>
<organism evidence="2 3">
    <name type="scientific">Euplotes crassus</name>
    <dbReference type="NCBI Taxonomy" id="5936"/>
    <lineage>
        <taxon>Eukaryota</taxon>
        <taxon>Sar</taxon>
        <taxon>Alveolata</taxon>
        <taxon>Ciliophora</taxon>
        <taxon>Intramacronucleata</taxon>
        <taxon>Spirotrichea</taxon>
        <taxon>Hypotrichia</taxon>
        <taxon>Euplotida</taxon>
        <taxon>Euplotidae</taxon>
        <taxon>Moneuplotes</taxon>
    </lineage>
</organism>
<dbReference type="EMBL" id="CAMPGE010008179">
    <property type="protein sequence ID" value="CAI2367086.1"/>
    <property type="molecule type" value="Genomic_DNA"/>
</dbReference>
<comment type="caution">
    <text evidence="2">The sequence shown here is derived from an EMBL/GenBank/DDBJ whole genome shotgun (WGS) entry which is preliminary data.</text>
</comment>
<evidence type="ECO:0000313" key="2">
    <source>
        <dbReference type="EMBL" id="CAI2367086.1"/>
    </source>
</evidence>
<reference evidence="2" key="1">
    <citation type="submission" date="2023-07" db="EMBL/GenBank/DDBJ databases">
        <authorList>
            <consortium name="AG Swart"/>
            <person name="Singh M."/>
            <person name="Singh A."/>
            <person name="Seah K."/>
            <person name="Emmerich C."/>
        </authorList>
    </citation>
    <scope>NUCLEOTIDE SEQUENCE</scope>
    <source>
        <strain evidence="2">DP1</strain>
    </source>
</reference>
<accession>A0AAD1UDB7</accession>
<feature type="region of interest" description="Disordered" evidence="1">
    <location>
        <begin position="1"/>
        <end position="65"/>
    </location>
</feature>
<feature type="compositionally biased region" description="Basic residues" evidence="1">
    <location>
        <begin position="1"/>
        <end position="12"/>
    </location>
</feature>
<gene>
    <name evidence="2" type="ORF">ECRASSUSDP1_LOCUS8363</name>
</gene>
<name>A0AAD1UDB7_EUPCR</name>
<evidence type="ECO:0000313" key="3">
    <source>
        <dbReference type="Proteomes" id="UP001295684"/>
    </source>
</evidence>
<sequence>MNRHKSSTKRKIWTNFSQDPFESAKKRRNRLSSASKDPRMTSTGSTALRATAVTTPKKNTARESKVSDYAKDTYVEDMMRRMENKLGKASMIHKNSLVDRSNPDTLYGSPRVRRKSGVNYLDSSHEIEMDIDVNEFTLESCEYNYDESIASLGLDPVTMLGAKSSYAEVSITTLQNSRINQSKIIASKNLFNGDFLCKRPTKIVRFASNEYSTDSEKHQRKKTQLVMNRDGYMREEYDAEFDACCNFT</sequence>
<protein>
    <submittedName>
        <fullName evidence="2">Uncharacterized protein</fullName>
    </submittedName>
</protein>
<dbReference type="Proteomes" id="UP001295684">
    <property type="component" value="Unassembled WGS sequence"/>
</dbReference>
<dbReference type="AlphaFoldDB" id="A0AAD1UDB7"/>
<feature type="compositionally biased region" description="Polar residues" evidence="1">
    <location>
        <begin position="31"/>
        <end position="58"/>
    </location>
</feature>
<proteinExistence type="predicted"/>
<keyword evidence="3" id="KW-1185">Reference proteome</keyword>